<dbReference type="InterPro" id="IPR001849">
    <property type="entry name" value="PH_domain"/>
</dbReference>
<evidence type="ECO:0000256" key="4">
    <source>
        <dbReference type="PROSITE-ProRule" id="PRU00192"/>
    </source>
</evidence>
<feature type="compositionally biased region" description="Polar residues" evidence="5">
    <location>
        <begin position="738"/>
        <end position="748"/>
    </location>
</feature>
<dbReference type="SMART" id="SM00325">
    <property type="entry name" value="RhoGEF"/>
    <property type="match status" value="1"/>
</dbReference>
<feature type="compositionally biased region" description="Low complexity" evidence="5">
    <location>
        <begin position="726"/>
        <end position="737"/>
    </location>
</feature>
<dbReference type="CDD" id="cd00160">
    <property type="entry name" value="RhoGEF"/>
    <property type="match status" value="1"/>
</dbReference>
<dbReference type="Pfam" id="PF00621">
    <property type="entry name" value="RhoGEF"/>
    <property type="match status" value="1"/>
</dbReference>
<evidence type="ECO:0000259" key="8">
    <source>
        <dbReference type="PROSITE" id="PS50010"/>
    </source>
</evidence>
<evidence type="ECO:0000256" key="2">
    <source>
        <dbReference type="ARBA" id="ARBA00022443"/>
    </source>
</evidence>
<dbReference type="PANTHER" id="PTHR12845">
    <property type="entry name" value="GUANINE NUCLEOTIDE EXCHANGE FACTOR"/>
    <property type="match status" value="1"/>
</dbReference>
<feature type="compositionally biased region" description="Basic and acidic residues" evidence="5">
    <location>
        <begin position="437"/>
        <end position="448"/>
    </location>
</feature>
<name>A0AA88YHB0_PINIB</name>
<keyword evidence="10" id="KW-1185">Reference proteome</keyword>
<feature type="domain" description="DH" evidence="8">
    <location>
        <begin position="1157"/>
        <end position="1346"/>
    </location>
</feature>
<evidence type="ECO:0000313" key="10">
    <source>
        <dbReference type="Proteomes" id="UP001186944"/>
    </source>
</evidence>
<dbReference type="SUPFAM" id="SSF50729">
    <property type="entry name" value="PH domain-like"/>
    <property type="match status" value="1"/>
</dbReference>
<dbReference type="CDD" id="cd01221">
    <property type="entry name" value="PH_ephexin"/>
    <property type="match status" value="1"/>
</dbReference>
<evidence type="ECO:0000256" key="5">
    <source>
        <dbReference type="SAM" id="MobiDB-lite"/>
    </source>
</evidence>
<organism evidence="9 10">
    <name type="scientific">Pinctada imbricata</name>
    <name type="common">Atlantic pearl-oyster</name>
    <name type="synonym">Pinctada martensii</name>
    <dbReference type="NCBI Taxonomy" id="66713"/>
    <lineage>
        <taxon>Eukaryota</taxon>
        <taxon>Metazoa</taxon>
        <taxon>Spiralia</taxon>
        <taxon>Lophotrochozoa</taxon>
        <taxon>Mollusca</taxon>
        <taxon>Bivalvia</taxon>
        <taxon>Autobranchia</taxon>
        <taxon>Pteriomorphia</taxon>
        <taxon>Pterioida</taxon>
        <taxon>Pterioidea</taxon>
        <taxon>Pteriidae</taxon>
        <taxon>Pinctada</taxon>
    </lineage>
</organism>
<dbReference type="InterPro" id="IPR001452">
    <property type="entry name" value="SH3_domain"/>
</dbReference>
<comment type="caution">
    <text evidence="9">The sequence shown here is derived from an EMBL/GenBank/DDBJ whole genome shotgun (WGS) entry which is preliminary data.</text>
</comment>
<accession>A0AA88YHB0</accession>
<dbReference type="SMART" id="SM00233">
    <property type="entry name" value="PH"/>
    <property type="match status" value="1"/>
</dbReference>
<dbReference type="GO" id="GO:0005085">
    <property type="term" value="F:guanyl-nucleotide exchange factor activity"/>
    <property type="evidence" value="ECO:0007669"/>
    <property type="project" value="InterPro"/>
</dbReference>
<dbReference type="InterPro" id="IPR035899">
    <property type="entry name" value="DBL_dom_sf"/>
</dbReference>
<proteinExistence type="predicted"/>
<protein>
    <submittedName>
        <fullName evidence="9">Uncharacterized protein</fullName>
    </submittedName>
</protein>
<feature type="compositionally biased region" description="Basic and acidic residues" evidence="5">
    <location>
        <begin position="946"/>
        <end position="957"/>
    </location>
</feature>
<feature type="compositionally biased region" description="Polar residues" evidence="5">
    <location>
        <begin position="639"/>
        <end position="657"/>
    </location>
</feature>
<sequence length="1593" mass="178785">MDSKFGVNLKTTGSSGTDKAKVGAGQSKLSNVNDIKTMFDGDKSSVSNLNLGTDYKEKVKTSRSVEGKSDDLSFFSQFKFNIDVNKNTTMEVTGEEDRLSRQKESVPTKVVKVTDSVDSLQNEPQCVKSKVYSGNKPFQASKENKFIKQSESENKGLLAIDKQQASSSLQAHLAILRTRPGSGGSKNLQTGTNLTEATTTDKKQSTQTSVDQPWKKSAGTAATDCPKPWIKKTDNESTTSRIKAWEQTKHKMVEKSESSSSDKRLSGNLSPRSKDSGQDFGLALNKKTEDSSPNFRSNYSRQSSSESSASSISSPRLSIRKSMSNVSPTTRSFSPVNLRQQISEEPKPEWMNKSKELVGKFQTKLKKPTDEISESSTNNRPNEACSSHSVGSRSATKTNTTTTTRLVSSSNVKGDASWRRNEPPTNSKPTGKVTAKLTKEPLRNRESLPDSDSSSSSVDIKAKQYVARKMSSEQLQRIKGKFENDSSEQKTQKPKLEIHTAKNLLERKDSLEKLKSPEIKTDKCKTLKSLQQDGKLPKIRDRISALNQGQGEIVRARISSSESSDKPAEEYHDIEGFEVYQEGKGNDWPTTSESEDENMYEYIPATDPSKVSSTAHKRTSSVPNRRLGLKRKGNVRPSFDTNEPNDSSSELTTSSKEGTMESIDDRAAVDADVEEYNSDSSNSGIYEPISGDIARLIKSHDVGSQEDLPPQLPPDRVKKKNKKGIFKQFKQKLQQPKSNTDPTLSKVSSAPALTGSGSTGLLKKVGKMMKRNKSSDNQTTAFGEEFGVCQSEDSSDNQEESIYEDEPIHMKPCQQDIPYIDHDELSAGSDYEDEISSKADCVVPPPPPRPPPPPPPSGPPLPPRISTASSGKHLTPSPQDDDIQPVLPPRNRVSGNFSLETVVPIGQGVGSPPPCVNRNSFTATKDSYLHGHHVLDNRLSSTSSSDESHLNQDDYIKPDPPTGIRPDSEDQALPIPPALHRNKGKEPLDKRPSSGYVKYKDVCRQPEGNAVTAPFNHLMMYKSQLQLDKEDEEELYIDLSNDSQLYGSRARRYSTKFESEPLYQCYHRDMISRSSAKNTAQPSCELSDEETESGDSIYEVLPDIEELEESNSKPDRPKLSTLEMFGKTGSVLRALWCEMPEVKESGILDSVTSHERKIQESMFEIITSEASYLKSLNVLIDVFLMSQEFSSEHSHKCVITRQERHVLFSNVGAVREASEKFLSDLEERWQQSVFITDICDIIQKNASQRFECYVRYCSNQTFQERATQELMKRPEFEEAVRRLERDPMCQGLPMISFLLLPMQRITRLPLLVDAICHRLDPATERHRSAKKALDALNRVVRKCNDGARRMQQTEQMCHLVQNLEFKVKEIPLISASRYLVKQGELTRVMTEASKGLFGKGKASKQSVFVYLFNDIFLISKRKGNNIYSVTDYANRNAVHVENIEHPEKGFKNLFRVVLLENYDQRQVEMVFSCKSTSDKSRWIDALSPAATESENEKIYEEWDCPQVQCIRNYSAQEPDELTLEESDVVNVFKKMTDGWYEGERIRDGERGWFPANCTVEIVNSHVRARNLRLRYRLMQASEEFREVYNKAKS</sequence>
<evidence type="ECO:0000313" key="9">
    <source>
        <dbReference type="EMBL" id="KAK3096874.1"/>
    </source>
</evidence>
<feature type="compositionally biased region" description="Basic and acidic residues" evidence="5">
    <location>
        <begin position="984"/>
        <end position="994"/>
    </location>
</feature>
<dbReference type="Pfam" id="PF07653">
    <property type="entry name" value="SH3_2"/>
    <property type="match status" value="1"/>
</dbReference>
<keyword evidence="2 4" id="KW-0728">SH3 domain</keyword>
<feature type="compositionally biased region" description="Polar residues" evidence="5">
    <location>
        <begin position="1074"/>
        <end position="1084"/>
    </location>
</feature>
<feature type="compositionally biased region" description="Pro residues" evidence="5">
    <location>
        <begin position="843"/>
        <end position="863"/>
    </location>
</feature>
<feature type="region of interest" description="Disordered" evidence="5">
    <location>
        <begin position="556"/>
        <end position="895"/>
    </location>
</feature>
<feature type="compositionally biased region" description="Polar residues" evidence="5">
    <location>
        <begin position="323"/>
        <end position="341"/>
    </location>
</feature>
<feature type="region of interest" description="Disordered" evidence="5">
    <location>
        <begin position="1074"/>
        <end position="1094"/>
    </location>
</feature>
<dbReference type="CDD" id="cd11793">
    <property type="entry name" value="SH3_ephexin1_like"/>
    <property type="match status" value="1"/>
</dbReference>
<dbReference type="SUPFAM" id="SSF48065">
    <property type="entry name" value="DBL homology domain (DH-domain)"/>
    <property type="match status" value="1"/>
</dbReference>
<dbReference type="InterPro" id="IPR047271">
    <property type="entry name" value="Ephexin-like"/>
</dbReference>
<feature type="compositionally biased region" description="Basic and acidic residues" evidence="5">
    <location>
        <begin position="480"/>
        <end position="497"/>
    </location>
</feature>
<dbReference type="PROSITE" id="PS50002">
    <property type="entry name" value="SH3"/>
    <property type="match status" value="1"/>
</dbReference>
<feature type="compositionally biased region" description="Basic and acidic residues" evidence="5">
    <location>
        <begin position="563"/>
        <end position="575"/>
    </location>
</feature>
<feature type="domain" description="PH" evidence="7">
    <location>
        <begin position="1378"/>
        <end position="1491"/>
    </location>
</feature>
<keyword evidence="3" id="KW-0966">Cell projection</keyword>
<dbReference type="SMART" id="SM00326">
    <property type="entry name" value="SH3"/>
    <property type="match status" value="1"/>
</dbReference>
<feature type="compositionally biased region" description="Polar residues" evidence="5">
    <location>
        <begin position="866"/>
        <end position="878"/>
    </location>
</feature>
<feature type="compositionally biased region" description="Polar residues" evidence="5">
    <location>
        <begin position="374"/>
        <end position="395"/>
    </location>
</feature>
<dbReference type="FunFam" id="1.20.900.10:FF:000007">
    <property type="entry name" value="rho guanine nucleotide exchange factor 19"/>
    <property type="match status" value="1"/>
</dbReference>
<evidence type="ECO:0000256" key="3">
    <source>
        <dbReference type="ARBA" id="ARBA00023273"/>
    </source>
</evidence>
<evidence type="ECO:0000256" key="1">
    <source>
        <dbReference type="ARBA" id="ARBA00004316"/>
    </source>
</evidence>
<dbReference type="EMBL" id="VSWD01000007">
    <property type="protein sequence ID" value="KAK3096874.1"/>
    <property type="molecule type" value="Genomic_DNA"/>
</dbReference>
<dbReference type="PROSITE" id="PS50003">
    <property type="entry name" value="PH_DOMAIN"/>
    <property type="match status" value="1"/>
</dbReference>
<dbReference type="Proteomes" id="UP001186944">
    <property type="component" value="Unassembled WGS sequence"/>
</dbReference>
<dbReference type="InterPro" id="IPR036028">
    <property type="entry name" value="SH3-like_dom_sf"/>
</dbReference>
<feature type="compositionally biased region" description="Polar residues" evidence="5">
    <location>
        <begin position="185"/>
        <end position="197"/>
    </location>
</feature>
<comment type="subcellular location">
    <subcellularLocation>
        <location evidence="1">Cell projection</location>
    </subcellularLocation>
</comment>
<feature type="region of interest" description="Disordered" evidence="5">
    <location>
        <begin position="1"/>
        <end position="24"/>
    </location>
</feature>
<dbReference type="InterPro" id="IPR047270">
    <property type="entry name" value="PH_ephexin"/>
</dbReference>
<dbReference type="Gene3D" id="2.30.29.30">
    <property type="entry name" value="Pleckstrin-homology domain (PH domain)/Phosphotyrosine-binding domain (PTB)"/>
    <property type="match status" value="1"/>
</dbReference>
<dbReference type="Gene3D" id="2.30.30.40">
    <property type="entry name" value="SH3 Domains"/>
    <property type="match status" value="1"/>
</dbReference>
<feature type="compositionally biased region" description="Acidic residues" evidence="5">
    <location>
        <begin position="793"/>
        <end position="805"/>
    </location>
</feature>
<reference evidence="9" key="1">
    <citation type="submission" date="2019-08" db="EMBL/GenBank/DDBJ databases">
        <title>The improved chromosome-level genome for the pearl oyster Pinctada fucata martensii using PacBio sequencing and Hi-C.</title>
        <authorList>
            <person name="Zheng Z."/>
        </authorList>
    </citation>
    <scope>NUCLEOTIDE SEQUENCE</scope>
    <source>
        <strain evidence="9">ZZ-2019</strain>
        <tissue evidence="9">Adductor muscle</tissue>
    </source>
</reference>
<feature type="region of interest" description="Disordered" evidence="5">
    <location>
        <begin position="938"/>
        <end position="994"/>
    </location>
</feature>
<evidence type="ECO:0000259" key="7">
    <source>
        <dbReference type="PROSITE" id="PS50003"/>
    </source>
</evidence>
<dbReference type="PROSITE" id="PS50010">
    <property type="entry name" value="DH_2"/>
    <property type="match status" value="1"/>
</dbReference>
<evidence type="ECO:0000259" key="6">
    <source>
        <dbReference type="PROSITE" id="PS50002"/>
    </source>
</evidence>
<dbReference type="SUPFAM" id="SSF50044">
    <property type="entry name" value="SH3-domain"/>
    <property type="match status" value="1"/>
</dbReference>
<dbReference type="PANTHER" id="PTHR12845:SF5">
    <property type="entry name" value="EPHEXIN, ISOFORM D"/>
    <property type="match status" value="1"/>
</dbReference>
<dbReference type="Gene3D" id="1.20.900.10">
    <property type="entry name" value="Dbl homology (DH) domain"/>
    <property type="match status" value="1"/>
</dbReference>
<dbReference type="InterPro" id="IPR011993">
    <property type="entry name" value="PH-like_dom_sf"/>
</dbReference>
<dbReference type="InterPro" id="IPR055251">
    <property type="entry name" value="SOS1_NGEF_PH"/>
</dbReference>
<feature type="compositionally biased region" description="Basic and acidic residues" evidence="5">
    <location>
        <begin position="342"/>
        <end position="358"/>
    </location>
</feature>
<feature type="compositionally biased region" description="Basic and acidic residues" evidence="5">
    <location>
        <begin position="243"/>
        <end position="265"/>
    </location>
</feature>
<gene>
    <name evidence="9" type="ORF">FSP39_004312</name>
</gene>
<feature type="compositionally biased region" description="Low complexity" evidence="5">
    <location>
        <begin position="296"/>
        <end position="322"/>
    </location>
</feature>
<dbReference type="InterPro" id="IPR000219">
    <property type="entry name" value="DH_dom"/>
</dbReference>
<dbReference type="Pfam" id="PF22697">
    <property type="entry name" value="SOS1_NGEF_PH"/>
    <property type="match status" value="1"/>
</dbReference>
<feature type="region of interest" description="Disordered" evidence="5">
    <location>
        <begin position="177"/>
        <end position="497"/>
    </location>
</feature>
<feature type="domain" description="SH3" evidence="6">
    <location>
        <begin position="1502"/>
        <end position="1563"/>
    </location>
</feature>